<evidence type="ECO:0000256" key="2">
    <source>
        <dbReference type="ARBA" id="ARBA00004609"/>
    </source>
</evidence>
<evidence type="ECO:0000256" key="3">
    <source>
        <dbReference type="ARBA" id="ARBA00022475"/>
    </source>
</evidence>
<dbReference type="GO" id="GO:0005886">
    <property type="term" value="C:plasma membrane"/>
    <property type="evidence" value="ECO:0007669"/>
    <property type="project" value="UniProtKB-SubCell"/>
</dbReference>
<feature type="compositionally biased region" description="Basic and acidic residues" evidence="9">
    <location>
        <begin position="399"/>
        <end position="410"/>
    </location>
</feature>
<sequence length="494" mass="53829">MLGYLQQAAAYLAMLLIVSRSARGLATGEHAHLFHNLCELLTAPTKIAATPDDTYTAKTDYLKILQLNTSLSEAEWRSKFAKPDKGKPRPQYQKPNQGEDTIQKKRWPDWIAAEEGIEEPNKAAVIEKRGGLGGASENTRQIYLKLLQPAAEEAAAIHGDLITLTQETAEDTIPRIIAALNAGLFGKAERKATVLDNDKLKNSATIHKTLCWQAGTNAKVEALIAISLCVCGNGASSGAQDLCISDQDNTQLDAGLTNLNTLGQDLVARCQHSKRPITGAELTAAIGSLTTNFQTKATNLYIGTYANTACSGNTGQGVCAMYKTQSKSDVETINNMPWRKELIQAATLLRSREAKRAQILAGNQKLQKLKTLAFSMLPQVQQIRKQQAQQKPPKPLTKANKEEQTSKTKECEGIRKASDCRQKGECKWEGGDAKDGKHCKLNETNVAKQAAQAGAGDGAADKKEEKFKGKKQKDCKSPDCKWEGEDCRDSSLFK</sequence>
<evidence type="ECO:0000256" key="5">
    <source>
        <dbReference type="ARBA" id="ARBA00022729"/>
    </source>
</evidence>
<dbReference type="EMBL" id="KC612472">
    <property type="protein sequence ID" value="AGH59903.1"/>
    <property type="molecule type" value="Genomic_DNA"/>
</dbReference>
<proteinExistence type="predicted"/>
<evidence type="ECO:0000313" key="13">
    <source>
        <dbReference type="EMBL" id="AGH59903.1"/>
    </source>
</evidence>
<organism evidence="13">
    <name type="scientific">Trypanosoma brucei</name>
    <dbReference type="NCBI Taxonomy" id="5691"/>
    <lineage>
        <taxon>Eukaryota</taxon>
        <taxon>Discoba</taxon>
        <taxon>Euglenozoa</taxon>
        <taxon>Kinetoplastea</taxon>
        <taxon>Metakinetoplastina</taxon>
        <taxon>Trypanosomatida</taxon>
        <taxon>Trypanosomatidae</taxon>
        <taxon>Trypanosoma</taxon>
    </lineage>
</organism>
<name>M4SU92_9TRYP</name>
<evidence type="ECO:0000256" key="8">
    <source>
        <dbReference type="ARBA" id="ARBA00023288"/>
    </source>
</evidence>
<dbReference type="InterPro" id="IPR019609">
    <property type="entry name" value="Variant_surf_glycoprt_trypan_C"/>
</dbReference>
<evidence type="ECO:0000256" key="6">
    <source>
        <dbReference type="ARBA" id="ARBA00023136"/>
    </source>
</evidence>
<dbReference type="Pfam" id="PF13206">
    <property type="entry name" value="VSG_B"/>
    <property type="match status" value="1"/>
</dbReference>
<evidence type="ECO:0000256" key="1">
    <source>
        <dbReference type="ARBA" id="ARBA00002523"/>
    </source>
</evidence>
<accession>M4SU92</accession>
<dbReference type="GO" id="GO:0098552">
    <property type="term" value="C:side of membrane"/>
    <property type="evidence" value="ECO:0007669"/>
    <property type="project" value="UniProtKB-KW"/>
</dbReference>
<protein>
    <submittedName>
        <fullName evidence="13">Variant surface glycoprotein 730</fullName>
    </submittedName>
</protein>
<evidence type="ECO:0000256" key="4">
    <source>
        <dbReference type="ARBA" id="ARBA00022622"/>
    </source>
</evidence>
<feature type="domain" description="Trypanosome variant surface glycoprotein C-terminal" evidence="11">
    <location>
        <begin position="411"/>
        <end position="492"/>
    </location>
</feature>
<reference evidence="13" key="2">
    <citation type="journal article" date="2014" name="Mol. Biochem. Parasitol.">
        <title>Capturing the variant surface glycoprotein repertoire (the VSGnome) of Trypanosoma brucei Lister 427.</title>
        <authorList>
            <person name="Cross G.A."/>
            <person name="Kim H.S."/>
            <person name="Wickstead B."/>
        </authorList>
    </citation>
    <scope>NUCLEOTIDE SEQUENCE</scope>
    <source>
        <strain evidence="13">Lister 427</strain>
    </source>
</reference>
<feature type="region of interest" description="Disordered" evidence="9">
    <location>
        <begin position="448"/>
        <end position="494"/>
    </location>
</feature>
<keyword evidence="6" id="KW-0472">Membrane</keyword>
<feature type="signal peptide" evidence="10">
    <location>
        <begin position="1"/>
        <end position="24"/>
    </location>
</feature>
<evidence type="ECO:0000256" key="10">
    <source>
        <dbReference type="SAM" id="SignalP"/>
    </source>
</evidence>
<evidence type="ECO:0000259" key="11">
    <source>
        <dbReference type="Pfam" id="PF10659"/>
    </source>
</evidence>
<dbReference type="Gene3D" id="3.30.1680.40">
    <property type="match status" value="1"/>
</dbReference>
<dbReference type="VEuPathDB" id="TriTrypDB:Tb427_000515000"/>
<comment type="function">
    <text evidence="1">VSG forms a coat on the surface of the parasite. The trypanosome evades the immune response of the host by expressing a series of antigenically distinct VSGs from an estimated 1000 VSG genes.</text>
</comment>
<evidence type="ECO:0000256" key="9">
    <source>
        <dbReference type="SAM" id="MobiDB-lite"/>
    </source>
</evidence>
<evidence type="ECO:0000256" key="7">
    <source>
        <dbReference type="ARBA" id="ARBA00023180"/>
    </source>
</evidence>
<feature type="compositionally biased region" description="Basic and acidic residues" evidence="9">
    <location>
        <begin position="459"/>
        <end position="494"/>
    </location>
</feature>
<reference evidence="13" key="1">
    <citation type="submission" date="2013-02" db="EMBL/GenBank/DDBJ databases">
        <authorList>
            <person name="Cross G.A.M."/>
            <person name="Kim H.-S."/>
            <person name="Wickstead B."/>
        </authorList>
    </citation>
    <scope>NUCLEOTIDE SEQUENCE</scope>
    <source>
        <strain evidence="13">Lister 427</strain>
    </source>
</reference>
<feature type="region of interest" description="Disordered" evidence="9">
    <location>
        <begin position="383"/>
        <end position="410"/>
    </location>
</feature>
<evidence type="ECO:0000259" key="12">
    <source>
        <dbReference type="Pfam" id="PF13206"/>
    </source>
</evidence>
<dbReference type="InterPro" id="IPR025932">
    <property type="entry name" value="Trypano_VSG_B_N_dom"/>
</dbReference>
<keyword evidence="5 10" id="KW-0732">Signal</keyword>
<feature type="domain" description="Trypanosome variant surface glycoprotein B-type N-terminal" evidence="12">
    <location>
        <begin position="13"/>
        <end position="367"/>
    </location>
</feature>
<keyword evidence="7" id="KW-0325">Glycoprotein</keyword>
<feature type="chain" id="PRO_5004058321" evidence="10">
    <location>
        <begin position="25"/>
        <end position="494"/>
    </location>
</feature>
<keyword evidence="4" id="KW-0336">GPI-anchor</keyword>
<keyword evidence="8" id="KW-0449">Lipoprotein</keyword>
<dbReference type="Pfam" id="PF10659">
    <property type="entry name" value="Trypan_glycop_C"/>
    <property type="match status" value="1"/>
</dbReference>
<feature type="region of interest" description="Disordered" evidence="9">
    <location>
        <begin position="79"/>
        <end position="105"/>
    </location>
</feature>
<keyword evidence="3" id="KW-1003">Cell membrane</keyword>
<dbReference type="AlphaFoldDB" id="M4SU92"/>
<comment type="subcellular location">
    <subcellularLocation>
        <location evidence="2">Cell membrane</location>
        <topology evidence="2">Lipid-anchor</topology>
        <topology evidence="2">GPI-anchor</topology>
    </subcellularLocation>
</comment>